<proteinExistence type="predicted"/>
<evidence type="ECO:0000256" key="1">
    <source>
        <dbReference type="SAM" id="MobiDB-lite"/>
    </source>
</evidence>
<evidence type="ECO:0000313" key="3">
    <source>
        <dbReference type="Proteomes" id="UP001066276"/>
    </source>
</evidence>
<gene>
    <name evidence="2" type="ORF">NDU88_002115</name>
</gene>
<feature type="region of interest" description="Disordered" evidence="1">
    <location>
        <begin position="49"/>
        <end position="68"/>
    </location>
</feature>
<dbReference type="AlphaFoldDB" id="A0AAV7WNN7"/>
<dbReference type="EMBL" id="JANPWB010000001">
    <property type="protein sequence ID" value="KAJ1214497.1"/>
    <property type="molecule type" value="Genomic_DNA"/>
</dbReference>
<name>A0AAV7WNN7_PLEWA</name>
<accession>A0AAV7WNN7</accession>
<dbReference type="Proteomes" id="UP001066276">
    <property type="component" value="Chromosome 1_1"/>
</dbReference>
<keyword evidence="3" id="KW-1185">Reference proteome</keyword>
<organism evidence="2 3">
    <name type="scientific">Pleurodeles waltl</name>
    <name type="common">Iberian ribbed newt</name>
    <dbReference type="NCBI Taxonomy" id="8319"/>
    <lineage>
        <taxon>Eukaryota</taxon>
        <taxon>Metazoa</taxon>
        <taxon>Chordata</taxon>
        <taxon>Craniata</taxon>
        <taxon>Vertebrata</taxon>
        <taxon>Euteleostomi</taxon>
        <taxon>Amphibia</taxon>
        <taxon>Batrachia</taxon>
        <taxon>Caudata</taxon>
        <taxon>Salamandroidea</taxon>
        <taxon>Salamandridae</taxon>
        <taxon>Pleurodelinae</taxon>
        <taxon>Pleurodeles</taxon>
    </lineage>
</organism>
<sequence>MASSRCARSRLAKLCTWHARGTLANSNKSTLINIPSSSPVRGCGTRIQGGSAPGELFDGMHADPAEEGVTKQCIREKDAETSGVLKPEQGEGGWRSFPQEVKRCRRQRKGWTDLLQSGRRKKRTRRGGASQHRRGDSGGCLGGEQERTDWPHSRKDVA</sequence>
<comment type="caution">
    <text evidence="2">The sequence shown here is derived from an EMBL/GenBank/DDBJ whole genome shotgun (WGS) entry which is preliminary data.</text>
</comment>
<protein>
    <submittedName>
        <fullName evidence="2">Uncharacterized protein</fullName>
    </submittedName>
</protein>
<reference evidence="2" key="1">
    <citation type="journal article" date="2022" name="bioRxiv">
        <title>Sequencing and chromosome-scale assembly of the giantPleurodeles waltlgenome.</title>
        <authorList>
            <person name="Brown T."/>
            <person name="Elewa A."/>
            <person name="Iarovenko S."/>
            <person name="Subramanian E."/>
            <person name="Araus A.J."/>
            <person name="Petzold A."/>
            <person name="Susuki M."/>
            <person name="Suzuki K.-i.T."/>
            <person name="Hayashi T."/>
            <person name="Toyoda A."/>
            <person name="Oliveira C."/>
            <person name="Osipova E."/>
            <person name="Leigh N.D."/>
            <person name="Simon A."/>
            <person name="Yun M.H."/>
        </authorList>
    </citation>
    <scope>NUCLEOTIDE SEQUENCE</scope>
    <source>
        <strain evidence="2">20211129_DDA</strain>
        <tissue evidence="2">Liver</tissue>
    </source>
</reference>
<evidence type="ECO:0000313" key="2">
    <source>
        <dbReference type="EMBL" id="KAJ1214497.1"/>
    </source>
</evidence>
<feature type="region of interest" description="Disordered" evidence="1">
    <location>
        <begin position="76"/>
        <end position="158"/>
    </location>
</feature>
<feature type="compositionally biased region" description="Basic and acidic residues" evidence="1">
    <location>
        <begin position="144"/>
        <end position="158"/>
    </location>
</feature>